<dbReference type="SUPFAM" id="SSF48452">
    <property type="entry name" value="TPR-like"/>
    <property type="match status" value="1"/>
</dbReference>
<accession>A0A8C7H3W1</accession>
<dbReference type="PANTHER" id="PTHR22767">
    <property type="entry name" value="N-TERMINAL ACETYLTRANSFERASE-RELATED"/>
    <property type="match status" value="1"/>
</dbReference>
<evidence type="ECO:0000256" key="9">
    <source>
        <dbReference type="ARBA" id="ARBA00076058"/>
    </source>
</evidence>
<evidence type="ECO:0000256" key="5">
    <source>
        <dbReference type="ARBA" id="ARBA00022803"/>
    </source>
</evidence>
<evidence type="ECO:0000313" key="12">
    <source>
        <dbReference type="Ensembl" id="ENSOKIP00005051739.1"/>
    </source>
</evidence>
<evidence type="ECO:0000256" key="6">
    <source>
        <dbReference type="ARBA" id="ARBA00038748"/>
    </source>
</evidence>
<dbReference type="PANTHER" id="PTHR22767:SF3">
    <property type="entry name" value="N-ALPHA-ACETYLTRANSFERASE 25, NATB AUXILIARY SUBUNIT"/>
    <property type="match status" value="1"/>
</dbReference>
<keyword evidence="4" id="KW-0677">Repeat</keyword>
<organism evidence="12 13">
    <name type="scientific">Oncorhynchus kisutch</name>
    <name type="common">Coho salmon</name>
    <name type="synonym">Salmo kisutch</name>
    <dbReference type="NCBI Taxonomy" id="8019"/>
    <lineage>
        <taxon>Eukaryota</taxon>
        <taxon>Metazoa</taxon>
        <taxon>Chordata</taxon>
        <taxon>Craniata</taxon>
        <taxon>Vertebrata</taxon>
        <taxon>Euteleostomi</taxon>
        <taxon>Actinopterygii</taxon>
        <taxon>Neopterygii</taxon>
        <taxon>Teleostei</taxon>
        <taxon>Protacanthopterygii</taxon>
        <taxon>Salmoniformes</taxon>
        <taxon>Salmonidae</taxon>
        <taxon>Salmoninae</taxon>
        <taxon>Oncorhynchus</taxon>
    </lineage>
</organism>
<keyword evidence="13" id="KW-1185">Reference proteome</keyword>
<dbReference type="GeneTree" id="ENSGT00950000183174"/>
<dbReference type="Gene3D" id="1.25.40.1040">
    <property type="match status" value="1"/>
</dbReference>
<evidence type="ECO:0000256" key="3">
    <source>
        <dbReference type="ARBA" id="ARBA00022490"/>
    </source>
</evidence>
<evidence type="ECO:0000313" key="13">
    <source>
        <dbReference type="Proteomes" id="UP000694557"/>
    </source>
</evidence>
<comment type="function">
    <text evidence="7">Non-catalytic subunit of the NatB complex which catalyzes acetylation of the N-terminal methionine residues of peptides beginning with Met-Asp, Met-Glu, Met-Asn and Met-Gln. May play a role in normal cell-cycle progression.</text>
</comment>
<dbReference type="GO" id="GO:0031416">
    <property type="term" value="C:NatB complex"/>
    <property type="evidence" value="ECO:0007669"/>
    <property type="project" value="TreeGrafter"/>
</dbReference>
<proteinExistence type="inferred from homology"/>
<keyword evidence="5" id="KW-0802">TPR repeat</keyword>
<dbReference type="AlphaFoldDB" id="A0A8C7H3W1"/>
<dbReference type="FunFam" id="1.25.40.1040:FF:000004">
    <property type="entry name" value="N-alpha-acetyltransferase 25, NatB auxiliary subunit"/>
    <property type="match status" value="1"/>
</dbReference>
<gene>
    <name evidence="12" type="primary">NAA25</name>
    <name evidence="12" type="synonym">LOC109868730</name>
</gene>
<evidence type="ECO:0000256" key="4">
    <source>
        <dbReference type="ARBA" id="ARBA00022737"/>
    </source>
</evidence>
<evidence type="ECO:0000256" key="7">
    <source>
        <dbReference type="ARBA" id="ARBA00057542"/>
    </source>
</evidence>
<name>A0A8C7H3W1_ONCKI</name>
<evidence type="ECO:0000256" key="10">
    <source>
        <dbReference type="ARBA" id="ARBA00079375"/>
    </source>
</evidence>
<evidence type="ECO:0000256" key="8">
    <source>
        <dbReference type="ARBA" id="ARBA00073376"/>
    </source>
</evidence>
<dbReference type="InterPro" id="IPR019183">
    <property type="entry name" value="NAA25_NatB_aux_su"/>
</dbReference>
<evidence type="ECO:0000256" key="1">
    <source>
        <dbReference type="ARBA" id="ARBA00004496"/>
    </source>
</evidence>
<dbReference type="InterPro" id="IPR011990">
    <property type="entry name" value="TPR-like_helical_dom_sf"/>
</dbReference>
<protein>
    <recommendedName>
        <fullName evidence="8">N-alpha-acetyltransferase 25, NatB auxiliary subunit</fullName>
    </recommendedName>
    <alternativeName>
        <fullName evidence="11">Mitochondrial distribution and morphology protein 20</fullName>
    </alternativeName>
    <alternativeName>
        <fullName evidence="10">N-terminal acetyltransferase B complex subunit MDM20</fullName>
    </alternativeName>
    <alternativeName>
        <fullName evidence="9">N-terminal acetyltransferase B complex subunit NAA25</fullName>
    </alternativeName>
</protein>
<dbReference type="Pfam" id="PF09797">
    <property type="entry name" value="NatB_MDM20"/>
    <property type="match status" value="2"/>
</dbReference>
<evidence type="ECO:0000256" key="11">
    <source>
        <dbReference type="ARBA" id="ARBA00081844"/>
    </source>
</evidence>
<comment type="subcellular location">
    <subcellularLocation>
        <location evidence="1">Cytoplasm</location>
    </subcellularLocation>
</comment>
<comment type="subunit">
    <text evidence="6">Component of the N-terminal acetyltransferase B (NatB) complex which is composed of NAA20 and NAA25.</text>
</comment>
<dbReference type="Proteomes" id="UP000694557">
    <property type="component" value="Unassembled WGS sequence"/>
</dbReference>
<sequence>MAARGHVQDPNDRRLRPIYDYLDNGNNKMAIQQADKLLKKHKDLHCAKVLKAIGLQRTGKQDEAFSLAQEVATLEPTDDNSLQALTILYREMHHPELVTKLYEAAVKKVPLSEEYHSHLFMAYARVGEYKKMQQAGMALYKIVPKNPYYFWSVMSLVMQAISAQDEKLAQTMFLPLAERMVEKMVKEEKIEAEAEVQLYFMILERLGKCVEALDVVRGPLGEKLTSELRSRENKCMMMYQRLQLWPECNALSYKLLLKNPDDWQFYLSYFDSLFHLMDKSWSQPEEGEHCVEGPVQTTVTEAVKFVVDRMEEQDKKESRPLRGPYLACLELIHRLRQRGCPDEKELGDPLELMVQFFGKFGDKPCCITDLKIYLHLLPPEQRSQFKKRLGELVPLGEAGEDGFGFPGDTKALQRHLCVCQLSRALGLQHALDTEGKLRLITELKAHYHHGLQFGKNSSTPISLTLTITMWACLGVLEEGLSFSPSNAQFKLLLLLLFCRLGAFQPVVDLYSSLDAKHVQHDTIGYLLTRYAGSLGQFAAASQSCNFSLRFFHSNQKDTSEYIIQAYKYGAFEKIPEFIAFRTRLNQSLHFAQVRTERMLLDLYTEADVTLSLEESVKAMGVCPEEDDIPWDNMRDNRDLTVLVSWDPKDRELTEEHRRLSLEEESVWLKVRSLTLRLLASLALLGHAPSPRNSDKTNENGISAKSSTLQTLLSQLDQTCGILFLSPDDSTELQTQICNAFKSSVAQLQEMLSRCKGEVLEMKDGRLTTRPSLLETLVFFVETVCVVLWVASYSASVLRPLKSSLQKKKKKKKDSSSAMPVVLCGFQEWTGSLQGVVTQALDHVKGQEASLTALKLAALTLEEGYSQTQVGSVQSSYLGSLQELGDLLRKRADSLKSLKI</sequence>
<reference evidence="12" key="2">
    <citation type="submission" date="2025-09" db="UniProtKB">
        <authorList>
            <consortium name="Ensembl"/>
        </authorList>
    </citation>
    <scope>IDENTIFICATION</scope>
</reference>
<keyword evidence="3" id="KW-0963">Cytoplasm</keyword>
<evidence type="ECO:0000256" key="2">
    <source>
        <dbReference type="ARBA" id="ARBA00006298"/>
    </source>
</evidence>
<reference evidence="12" key="1">
    <citation type="submission" date="2025-08" db="UniProtKB">
        <authorList>
            <consortium name="Ensembl"/>
        </authorList>
    </citation>
    <scope>IDENTIFICATION</scope>
</reference>
<dbReference type="Ensembl" id="ENSOKIT00005054659.1">
    <property type="protein sequence ID" value="ENSOKIP00005051739.1"/>
    <property type="gene ID" value="ENSOKIG00005021702.1"/>
</dbReference>
<comment type="similarity">
    <text evidence="2">Belongs to the MDM20/NAA25 family.</text>
</comment>